<dbReference type="GO" id="GO:0016787">
    <property type="term" value="F:hydrolase activity"/>
    <property type="evidence" value="ECO:0007669"/>
    <property type="project" value="UniProtKB-KW"/>
</dbReference>
<sequence length="307" mass="36403">MRKTEIIFKRNTNFMLHGYVWKPECKPVGVIQVIHGMTEYIGRYEEFAAHFTDLGYVVCGFDLESHGKSIPIHHKDSGLYIPIHHKDSGLYIHCWDDLIADVEMIRIKIRRQYPEIPYVMLGFSLGSFVLRSHQCIYPKTANKLIYIGTGQPKMNELKFAHWIVKTLCKKDDQPSKLVKKLAFDNYNRRFKHSKTGIDWLLKDEKAQEDYLTDERVVKDMTPRFFLQFLNGMMKIQENERWLYYKNDVLFIAGEEDPVSRGLQEVLKRYRRSGARITKNIITEYRHDVLHDSCKEKVFQCIERFLKL</sequence>
<feature type="domain" description="Serine aminopeptidase S33" evidence="1">
    <location>
        <begin position="26"/>
        <end position="291"/>
    </location>
</feature>
<evidence type="ECO:0000259" key="1">
    <source>
        <dbReference type="Pfam" id="PF12146"/>
    </source>
</evidence>
<proteinExistence type="predicted"/>
<dbReference type="EMBL" id="JAAITB010000016">
    <property type="protein sequence ID" value="NSJ79575.1"/>
    <property type="molecule type" value="Genomic_DNA"/>
</dbReference>
<dbReference type="InterPro" id="IPR029058">
    <property type="entry name" value="AB_hydrolase_fold"/>
</dbReference>
<accession>A0ABX2I1B4</accession>
<dbReference type="Proteomes" id="UP001644750">
    <property type="component" value="Unassembled WGS sequence"/>
</dbReference>
<dbReference type="InterPro" id="IPR051044">
    <property type="entry name" value="MAG_DAG_Lipase"/>
</dbReference>
<reference evidence="2 3" key="1">
    <citation type="journal article" date="2020" name="Cell Host Microbe">
        <title>Functional and Genomic Variation between Human-Derived Isolates of Lachnospiraceae Reveals Inter- and Intra-Species Diversity.</title>
        <authorList>
            <person name="Sorbara M.T."/>
            <person name="Littmann E.R."/>
            <person name="Fontana E."/>
            <person name="Moody T.U."/>
            <person name="Kohout C.E."/>
            <person name="Gjonbalaj M."/>
            <person name="Eaton V."/>
            <person name="Seok R."/>
            <person name="Leiner I.M."/>
            <person name="Pamer E.G."/>
        </authorList>
    </citation>
    <scope>NUCLEOTIDE SEQUENCE [LARGE SCALE GENOMIC DNA]</scope>
    <source>
        <strain evidence="2 3">MSK.14.57</strain>
    </source>
</reference>
<name>A0ABX2I1B4_ANAHA</name>
<comment type="caution">
    <text evidence="2">The sequence shown here is derived from an EMBL/GenBank/DDBJ whole genome shotgun (WGS) entry which is preliminary data.</text>
</comment>
<evidence type="ECO:0000313" key="3">
    <source>
        <dbReference type="Proteomes" id="UP001644750"/>
    </source>
</evidence>
<keyword evidence="3" id="KW-1185">Reference proteome</keyword>
<dbReference type="InterPro" id="IPR022742">
    <property type="entry name" value="Hydrolase_4"/>
</dbReference>
<dbReference type="Pfam" id="PF12146">
    <property type="entry name" value="Hydrolase_4"/>
    <property type="match status" value="1"/>
</dbReference>
<evidence type="ECO:0000313" key="2">
    <source>
        <dbReference type="EMBL" id="NSJ79575.1"/>
    </source>
</evidence>
<organism evidence="2 3">
    <name type="scientific">Anaerostipes hadrus</name>
    <dbReference type="NCBI Taxonomy" id="649756"/>
    <lineage>
        <taxon>Bacteria</taxon>
        <taxon>Bacillati</taxon>
        <taxon>Bacillota</taxon>
        <taxon>Clostridia</taxon>
        <taxon>Lachnospirales</taxon>
        <taxon>Lachnospiraceae</taxon>
        <taxon>Anaerostipes</taxon>
    </lineage>
</organism>
<dbReference type="SUPFAM" id="SSF53474">
    <property type="entry name" value="alpha/beta-Hydrolases"/>
    <property type="match status" value="1"/>
</dbReference>
<dbReference type="RefSeq" id="WP_173725780.1">
    <property type="nucleotide sequence ID" value="NZ_JAAIQB010000015.1"/>
</dbReference>
<dbReference type="PANTHER" id="PTHR11614">
    <property type="entry name" value="PHOSPHOLIPASE-RELATED"/>
    <property type="match status" value="1"/>
</dbReference>
<keyword evidence="2" id="KW-0378">Hydrolase</keyword>
<dbReference type="Gene3D" id="3.40.50.1820">
    <property type="entry name" value="alpha/beta hydrolase"/>
    <property type="match status" value="1"/>
</dbReference>
<protein>
    <submittedName>
        <fullName evidence="2">Alpha/beta hydrolase</fullName>
    </submittedName>
</protein>
<gene>
    <name evidence="2" type="ORF">G5A72_08270</name>
</gene>